<keyword evidence="1" id="KW-0812">Transmembrane</keyword>
<evidence type="ECO:0000313" key="3">
    <source>
        <dbReference type="Proteomes" id="UP000887116"/>
    </source>
</evidence>
<name>A0A8X6KLT3_TRICU</name>
<dbReference type="Proteomes" id="UP000887116">
    <property type="component" value="Unassembled WGS sequence"/>
</dbReference>
<keyword evidence="1" id="KW-0472">Membrane</keyword>
<keyword evidence="3" id="KW-1185">Reference proteome</keyword>
<proteinExistence type="predicted"/>
<comment type="caution">
    <text evidence="2">The sequence shown here is derived from an EMBL/GenBank/DDBJ whole genome shotgun (WGS) entry which is preliminary data.</text>
</comment>
<organism evidence="2 3">
    <name type="scientific">Trichonephila clavata</name>
    <name type="common">Joro spider</name>
    <name type="synonym">Nephila clavata</name>
    <dbReference type="NCBI Taxonomy" id="2740835"/>
    <lineage>
        <taxon>Eukaryota</taxon>
        <taxon>Metazoa</taxon>
        <taxon>Ecdysozoa</taxon>
        <taxon>Arthropoda</taxon>
        <taxon>Chelicerata</taxon>
        <taxon>Arachnida</taxon>
        <taxon>Araneae</taxon>
        <taxon>Araneomorphae</taxon>
        <taxon>Entelegynae</taxon>
        <taxon>Araneoidea</taxon>
        <taxon>Nephilidae</taxon>
        <taxon>Trichonephila</taxon>
    </lineage>
</organism>
<evidence type="ECO:0000313" key="2">
    <source>
        <dbReference type="EMBL" id="GFQ77989.1"/>
    </source>
</evidence>
<protein>
    <submittedName>
        <fullName evidence="2">Uncharacterized protein</fullName>
    </submittedName>
</protein>
<reference evidence="2" key="1">
    <citation type="submission" date="2020-07" db="EMBL/GenBank/DDBJ databases">
        <title>Multicomponent nature underlies the extraordinary mechanical properties of spider dragline silk.</title>
        <authorList>
            <person name="Kono N."/>
            <person name="Nakamura H."/>
            <person name="Mori M."/>
            <person name="Yoshida Y."/>
            <person name="Ohtoshi R."/>
            <person name="Malay A.D."/>
            <person name="Moran D.A.P."/>
            <person name="Tomita M."/>
            <person name="Numata K."/>
            <person name="Arakawa K."/>
        </authorList>
    </citation>
    <scope>NUCLEOTIDE SEQUENCE</scope>
</reference>
<gene>
    <name evidence="2" type="primary">AVEN_234492_1</name>
    <name evidence="2" type="ORF">TNCT_540431</name>
</gene>
<dbReference type="AlphaFoldDB" id="A0A8X6KLT3"/>
<dbReference type="OrthoDB" id="6432152at2759"/>
<feature type="transmembrane region" description="Helical" evidence="1">
    <location>
        <begin position="50"/>
        <end position="74"/>
    </location>
</feature>
<dbReference type="EMBL" id="BMAO01011957">
    <property type="protein sequence ID" value="GFQ77989.1"/>
    <property type="molecule type" value="Genomic_DNA"/>
</dbReference>
<feature type="non-terminal residue" evidence="2">
    <location>
        <position position="1"/>
    </location>
</feature>
<feature type="transmembrane region" description="Helical" evidence="1">
    <location>
        <begin position="6"/>
        <end position="29"/>
    </location>
</feature>
<accession>A0A8X6KLT3</accession>
<keyword evidence="1" id="KW-1133">Transmembrane helix</keyword>
<sequence length="143" mass="15481">YPVPKMLLRFYILFFFLVLGLSLVSSRSLNNRRKRDTIPISQIAAADKQLGGGLSALGTLVSPLLFLMGMGSFISMLPQMFQSVLSGVGTNLIQSFTGGGSSGGATPSSTRLKRDLPSEDDLLKEIERRFNLAVLKYEGHIGA</sequence>
<evidence type="ECO:0000256" key="1">
    <source>
        <dbReference type="SAM" id="Phobius"/>
    </source>
</evidence>